<evidence type="ECO:0000313" key="4">
    <source>
        <dbReference type="Proteomes" id="UP000799302"/>
    </source>
</evidence>
<dbReference type="SUPFAM" id="SSF49899">
    <property type="entry name" value="Concanavalin A-like lectins/glucanases"/>
    <property type="match status" value="1"/>
</dbReference>
<gene>
    <name evidence="3" type="ORF">BT63DRAFT_453973</name>
</gene>
<keyword evidence="1" id="KW-0732">Signal</keyword>
<accession>A0A6A6UFB7</accession>
<dbReference type="Gene3D" id="2.60.120.200">
    <property type="match status" value="1"/>
</dbReference>
<proteinExistence type="predicted"/>
<dbReference type="InterPro" id="IPR050546">
    <property type="entry name" value="Glycosyl_Hydrlase_16"/>
</dbReference>
<dbReference type="InterPro" id="IPR000757">
    <property type="entry name" value="Beta-glucanase-like"/>
</dbReference>
<dbReference type="InterPro" id="IPR013320">
    <property type="entry name" value="ConA-like_dom_sf"/>
</dbReference>
<dbReference type="Proteomes" id="UP000799302">
    <property type="component" value="Unassembled WGS sequence"/>
</dbReference>
<protein>
    <recommendedName>
        <fullName evidence="2">GH16 domain-containing protein</fullName>
    </recommendedName>
</protein>
<organism evidence="3 4">
    <name type="scientific">Microthyrium microscopicum</name>
    <dbReference type="NCBI Taxonomy" id="703497"/>
    <lineage>
        <taxon>Eukaryota</taxon>
        <taxon>Fungi</taxon>
        <taxon>Dikarya</taxon>
        <taxon>Ascomycota</taxon>
        <taxon>Pezizomycotina</taxon>
        <taxon>Dothideomycetes</taxon>
        <taxon>Dothideomycetes incertae sedis</taxon>
        <taxon>Microthyriales</taxon>
        <taxon>Microthyriaceae</taxon>
        <taxon>Microthyrium</taxon>
    </lineage>
</organism>
<dbReference type="OrthoDB" id="192832at2759"/>
<evidence type="ECO:0000313" key="3">
    <source>
        <dbReference type="EMBL" id="KAF2669788.1"/>
    </source>
</evidence>
<dbReference type="AlphaFoldDB" id="A0A6A6UFB7"/>
<dbReference type="GO" id="GO:0009251">
    <property type="term" value="P:glucan catabolic process"/>
    <property type="evidence" value="ECO:0007669"/>
    <property type="project" value="TreeGrafter"/>
</dbReference>
<dbReference type="PANTHER" id="PTHR10963:SF24">
    <property type="entry name" value="GLYCOSIDASE C21B10.07-RELATED"/>
    <property type="match status" value="1"/>
</dbReference>
<dbReference type="Pfam" id="PF26113">
    <property type="entry name" value="GH16_XgeA"/>
    <property type="match status" value="1"/>
</dbReference>
<keyword evidence="4" id="KW-1185">Reference proteome</keyword>
<feature type="chain" id="PRO_5025590827" description="GH16 domain-containing protein" evidence="1">
    <location>
        <begin position="22"/>
        <end position="319"/>
    </location>
</feature>
<evidence type="ECO:0000256" key="1">
    <source>
        <dbReference type="SAM" id="SignalP"/>
    </source>
</evidence>
<feature type="domain" description="GH16" evidence="2">
    <location>
        <begin position="20"/>
        <end position="296"/>
    </location>
</feature>
<dbReference type="GO" id="GO:0004553">
    <property type="term" value="F:hydrolase activity, hydrolyzing O-glycosyl compounds"/>
    <property type="evidence" value="ECO:0007669"/>
    <property type="project" value="InterPro"/>
</dbReference>
<dbReference type="EMBL" id="MU004234">
    <property type="protein sequence ID" value="KAF2669788.1"/>
    <property type="molecule type" value="Genomic_DNA"/>
</dbReference>
<name>A0A6A6UFB7_9PEZI</name>
<reference evidence="3" key="1">
    <citation type="journal article" date="2020" name="Stud. Mycol.">
        <title>101 Dothideomycetes genomes: a test case for predicting lifestyles and emergence of pathogens.</title>
        <authorList>
            <person name="Haridas S."/>
            <person name="Albert R."/>
            <person name="Binder M."/>
            <person name="Bloem J."/>
            <person name="Labutti K."/>
            <person name="Salamov A."/>
            <person name="Andreopoulos B."/>
            <person name="Baker S."/>
            <person name="Barry K."/>
            <person name="Bills G."/>
            <person name="Bluhm B."/>
            <person name="Cannon C."/>
            <person name="Castanera R."/>
            <person name="Culley D."/>
            <person name="Daum C."/>
            <person name="Ezra D."/>
            <person name="Gonzalez J."/>
            <person name="Henrissat B."/>
            <person name="Kuo A."/>
            <person name="Liang C."/>
            <person name="Lipzen A."/>
            <person name="Lutzoni F."/>
            <person name="Magnuson J."/>
            <person name="Mondo S."/>
            <person name="Nolan M."/>
            <person name="Ohm R."/>
            <person name="Pangilinan J."/>
            <person name="Park H.-J."/>
            <person name="Ramirez L."/>
            <person name="Alfaro M."/>
            <person name="Sun H."/>
            <person name="Tritt A."/>
            <person name="Yoshinaga Y."/>
            <person name="Zwiers L.-H."/>
            <person name="Turgeon B."/>
            <person name="Goodwin S."/>
            <person name="Spatafora J."/>
            <person name="Crous P."/>
            <person name="Grigoriev I."/>
        </authorList>
    </citation>
    <scope>NUCLEOTIDE SEQUENCE</scope>
    <source>
        <strain evidence="3">CBS 115976</strain>
    </source>
</reference>
<dbReference type="PANTHER" id="PTHR10963">
    <property type="entry name" value="GLYCOSYL HYDROLASE-RELATED"/>
    <property type="match status" value="1"/>
</dbReference>
<evidence type="ECO:0000259" key="2">
    <source>
        <dbReference type="PROSITE" id="PS51762"/>
    </source>
</evidence>
<dbReference type="PROSITE" id="PS51762">
    <property type="entry name" value="GH16_2"/>
    <property type="match status" value="1"/>
</dbReference>
<sequence>MSKSLSLFAISAFSLISSSYASGLYINPDVYDSTNFFSKFNFFTDADPTHGYVDYQTQDQATQANPPLISTSNNAVKFGADFSSVVADGARGRKSIRLESQATYTKGLFIADIAHMPGSACGSWPAFWTLGGNWPHQGEIDIIEGVNFYTQNAYTLHSATTGNCLINNQPASVMNGTLTASDCGVYDSNGNYANPTGCSIKSGDTKSFGDNFNSYGGGVQVMQWTSDYIKMWFFERNNIPASLKAGSTVEPNICEFGRPDATFNGCNFDTNFSAHQIIIDQTFCGDFAAQTDVYAQNSAQCPQDCVTMVQNNPSNYASS</sequence>
<dbReference type="CDD" id="cd02181">
    <property type="entry name" value="GH16_fungal_Lam16A_glucanase"/>
    <property type="match status" value="1"/>
</dbReference>
<feature type="signal peptide" evidence="1">
    <location>
        <begin position="1"/>
        <end position="21"/>
    </location>
</feature>